<dbReference type="GeneID" id="61421415"/>
<dbReference type="AlphaFoldDB" id="F1Z005"/>
<dbReference type="EMBL" id="AEUT02000001">
    <property type="protein sequence ID" value="EGE54302.1"/>
    <property type="molecule type" value="Genomic_DNA"/>
</dbReference>
<sequence>MNITIFCGASTGNNPIYGQKTIQLAEWMAETKHNLVFGGGKIGLMGIMADTIIAHGGHTTGVMPAFLKDREIAHAGLTELIIVNNMSDRKAKMMTLGDAFIALPGGPGTLEEISEVISWSRIGQNDSPCVLYNVNGYFNDLKNQFDHMVSEGFLSQKDRNKVLFTDDISKIESFITDYQAPSIRNY</sequence>
<dbReference type="EC" id="3.2.2.n1" evidence="2"/>
<dbReference type="InterPro" id="IPR005269">
    <property type="entry name" value="LOG"/>
</dbReference>
<reference evidence="3 4" key="1">
    <citation type="submission" date="2011-02" db="EMBL/GenBank/DDBJ databases">
        <authorList>
            <person name="Stanhope M.J."/>
            <person name="Durkin A.S."/>
            <person name="Hostetler J."/>
            <person name="Kim M."/>
            <person name="Radune D."/>
            <person name="Singh I."/>
            <person name="Town C.D."/>
        </authorList>
    </citation>
    <scope>NUCLEOTIDE SEQUENCE [LARGE SCALE GENOMIC DNA]</scope>
    <source>
        <strain evidence="3 4">NCFD 2020</strain>
    </source>
</reference>
<dbReference type="HOGENOM" id="CLU_058336_4_2_9"/>
<dbReference type="PANTHER" id="PTHR31223:SF70">
    <property type="entry name" value="LOG FAMILY PROTEIN YJL055W"/>
    <property type="match status" value="1"/>
</dbReference>
<comment type="similarity">
    <text evidence="1 2">Belongs to the LOG family.</text>
</comment>
<organism evidence="3 4">
    <name type="scientific">Streptococcus parauberis NCFD 2020</name>
    <dbReference type="NCBI Taxonomy" id="873447"/>
    <lineage>
        <taxon>Bacteria</taxon>
        <taxon>Bacillati</taxon>
        <taxon>Bacillota</taxon>
        <taxon>Bacilli</taxon>
        <taxon>Lactobacillales</taxon>
        <taxon>Streptococcaceae</taxon>
        <taxon>Streptococcus</taxon>
    </lineage>
</organism>
<comment type="caution">
    <text evidence="3">The sequence shown here is derived from an EMBL/GenBank/DDBJ whole genome shotgun (WGS) entry which is preliminary data.</text>
</comment>
<name>F1Z005_9STRE</name>
<dbReference type="InterPro" id="IPR031100">
    <property type="entry name" value="LOG_fam"/>
</dbReference>
<keyword evidence="2" id="KW-0378">Hydrolase</keyword>
<evidence type="ECO:0000256" key="2">
    <source>
        <dbReference type="RuleBase" id="RU363015"/>
    </source>
</evidence>
<keyword evidence="2" id="KW-0203">Cytokinin biosynthesis</keyword>
<evidence type="ECO:0000313" key="4">
    <source>
        <dbReference type="Proteomes" id="UP000003732"/>
    </source>
</evidence>
<accession>F1Z005</accession>
<dbReference type="GO" id="GO:0005829">
    <property type="term" value="C:cytosol"/>
    <property type="evidence" value="ECO:0007669"/>
    <property type="project" value="TreeGrafter"/>
</dbReference>
<dbReference type="Proteomes" id="UP000003732">
    <property type="component" value="Unassembled WGS sequence"/>
</dbReference>
<dbReference type="eggNOG" id="COG1611">
    <property type="taxonomic scope" value="Bacteria"/>
</dbReference>
<dbReference type="SUPFAM" id="SSF102405">
    <property type="entry name" value="MCP/YpsA-like"/>
    <property type="match status" value="1"/>
</dbReference>
<proteinExistence type="inferred from homology"/>
<evidence type="ECO:0000256" key="1">
    <source>
        <dbReference type="ARBA" id="ARBA00006763"/>
    </source>
</evidence>
<protein>
    <recommendedName>
        <fullName evidence="2">Cytokinin riboside 5'-monophosphate phosphoribohydrolase</fullName>
        <ecNumber evidence="2">3.2.2.n1</ecNumber>
    </recommendedName>
</protein>
<dbReference type="Pfam" id="PF03641">
    <property type="entry name" value="Lysine_decarbox"/>
    <property type="match status" value="1"/>
</dbReference>
<dbReference type="Gene3D" id="3.40.50.450">
    <property type="match status" value="1"/>
</dbReference>
<evidence type="ECO:0000313" key="3">
    <source>
        <dbReference type="EMBL" id="EGE54302.1"/>
    </source>
</evidence>
<dbReference type="RefSeq" id="WP_003104687.1">
    <property type="nucleotide sequence ID" value="NZ_AEUT02000001.1"/>
</dbReference>
<dbReference type="NCBIfam" id="TIGR00730">
    <property type="entry name" value="Rossman fold protein, TIGR00730 family"/>
    <property type="match status" value="1"/>
</dbReference>
<dbReference type="PANTHER" id="PTHR31223">
    <property type="entry name" value="LOG FAMILY PROTEIN YJL055W"/>
    <property type="match status" value="1"/>
</dbReference>
<dbReference type="GO" id="GO:0009691">
    <property type="term" value="P:cytokinin biosynthetic process"/>
    <property type="evidence" value="ECO:0007669"/>
    <property type="project" value="UniProtKB-UniRule"/>
</dbReference>
<gene>
    <name evidence="3" type="ORF">SPB_1807</name>
</gene>
<dbReference type="GO" id="GO:0016799">
    <property type="term" value="F:hydrolase activity, hydrolyzing N-glycosyl compounds"/>
    <property type="evidence" value="ECO:0007669"/>
    <property type="project" value="TreeGrafter"/>
</dbReference>